<evidence type="ECO:0000259" key="3">
    <source>
        <dbReference type="Pfam" id="PF13406"/>
    </source>
</evidence>
<evidence type="ECO:0000256" key="1">
    <source>
        <dbReference type="PIRSR" id="PIRSR611757-1"/>
    </source>
</evidence>
<evidence type="ECO:0000256" key="2">
    <source>
        <dbReference type="SAM" id="SignalP"/>
    </source>
</evidence>
<dbReference type="InterPro" id="IPR023346">
    <property type="entry name" value="Lysozyme-like_dom_sf"/>
</dbReference>
<dbReference type="Proteomes" id="UP000627446">
    <property type="component" value="Unassembled WGS sequence"/>
</dbReference>
<evidence type="ECO:0000313" key="4">
    <source>
        <dbReference type="EMBL" id="MBC3882102.1"/>
    </source>
</evidence>
<dbReference type="Gene3D" id="1.10.530.10">
    <property type="match status" value="1"/>
</dbReference>
<evidence type="ECO:0000313" key="5">
    <source>
        <dbReference type="Proteomes" id="UP000627446"/>
    </source>
</evidence>
<feature type="chain" id="PRO_5037633420" evidence="2">
    <location>
        <begin position="26"/>
        <end position="372"/>
    </location>
</feature>
<reference evidence="4" key="1">
    <citation type="submission" date="2020-08" db="EMBL/GenBank/DDBJ databases">
        <title>Novel species isolated from subtropical streams in China.</title>
        <authorList>
            <person name="Lu H."/>
        </authorList>
    </citation>
    <scope>NUCLEOTIDE SEQUENCE</scope>
    <source>
        <strain evidence="4">LX22W</strain>
    </source>
</reference>
<dbReference type="InterPro" id="IPR011757">
    <property type="entry name" value="Lytic_transglycosylase_MltB"/>
</dbReference>
<dbReference type="SUPFAM" id="SSF53955">
    <property type="entry name" value="Lysozyme-like"/>
    <property type="match status" value="1"/>
</dbReference>
<dbReference type="InterPro" id="IPR031304">
    <property type="entry name" value="SLT_2"/>
</dbReference>
<dbReference type="RefSeq" id="WP_186916717.1">
    <property type="nucleotide sequence ID" value="NZ_JACOFZ010000004.1"/>
</dbReference>
<dbReference type="EMBL" id="JACOFZ010000004">
    <property type="protein sequence ID" value="MBC3882102.1"/>
    <property type="molecule type" value="Genomic_DNA"/>
</dbReference>
<dbReference type="PANTHER" id="PTHR30163">
    <property type="entry name" value="MEMBRANE-BOUND LYTIC MUREIN TRANSGLYCOSYLASE B"/>
    <property type="match status" value="1"/>
</dbReference>
<accession>A0A923HN44</accession>
<organism evidence="4 5">
    <name type="scientific">Undibacterium nitidum</name>
    <dbReference type="NCBI Taxonomy" id="2762298"/>
    <lineage>
        <taxon>Bacteria</taxon>
        <taxon>Pseudomonadati</taxon>
        <taxon>Pseudomonadota</taxon>
        <taxon>Betaproteobacteria</taxon>
        <taxon>Burkholderiales</taxon>
        <taxon>Oxalobacteraceae</taxon>
        <taxon>Undibacterium</taxon>
    </lineage>
</organism>
<sequence>MNTLRILSKFVLIALLSLSSTEAYSSDSKHKKNKTIKRTPAVAIQGENVHFLDWKVVQEFRQEMLSKYQYDGVEFDNILKQTRFVESAVQLMKPMPAGKPKNWKVYRSRFVETARVNAGVAFWNRNETTLKKAETEFGVPAEIIVGLIGVETIYGKNIGRYNAIDAITTLAFAYPDTPNKEARTLFFKNELAQLLLWGRETKSDVLQIKASYAGAIGLCQFMPSSLRNFAVDYDQDGHIDLRTSEVDAIGSVANYLAKHGWKKDLPYVFPASIHQSSENPEQSKRQIDEFLGKGLRASLTLESLKPYVTTPDVNAPSNILYGVVDLQNGEDPTEFWLASENFFAITQYNRSYFYAMSVIDLGKVINLARTKD</sequence>
<proteinExistence type="predicted"/>
<dbReference type="Pfam" id="PF13406">
    <property type="entry name" value="SLT_2"/>
    <property type="match status" value="1"/>
</dbReference>
<keyword evidence="2" id="KW-0732">Signal</keyword>
<dbReference type="CDD" id="cd13399">
    <property type="entry name" value="Slt35-like"/>
    <property type="match status" value="1"/>
</dbReference>
<keyword evidence="5" id="KW-1185">Reference proteome</keyword>
<feature type="signal peptide" evidence="2">
    <location>
        <begin position="1"/>
        <end position="25"/>
    </location>
</feature>
<name>A0A923HN44_9BURK</name>
<dbReference type="GO" id="GO:0009253">
    <property type="term" value="P:peptidoglycan catabolic process"/>
    <property type="evidence" value="ECO:0007669"/>
    <property type="project" value="TreeGrafter"/>
</dbReference>
<gene>
    <name evidence="4" type="primary">mltB</name>
    <name evidence="4" type="ORF">H8K36_11990</name>
</gene>
<comment type="caution">
    <text evidence="4">The sequence shown here is derived from an EMBL/GenBank/DDBJ whole genome shotgun (WGS) entry which is preliminary data.</text>
</comment>
<dbReference type="PANTHER" id="PTHR30163:SF9">
    <property type="entry name" value="MEMBRANE-BOUND LYTIC MUREIN TRANSGLYCOSYLASE B"/>
    <property type="match status" value="1"/>
</dbReference>
<protein>
    <submittedName>
        <fullName evidence="4">Lytic murein transglycosylase B</fullName>
    </submittedName>
</protein>
<feature type="domain" description="Transglycosylase SLT" evidence="3">
    <location>
        <begin position="56"/>
        <end position="362"/>
    </location>
</feature>
<dbReference type="GO" id="GO:0008933">
    <property type="term" value="F:peptidoglycan lytic transglycosylase activity"/>
    <property type="evidence" value="ECO:0007669"/>
    <property type="project" value="TreeGrafter"/>
</dbReference>
<dbReference type="NCBIfam" id="TIGR02282">
    <property type="entry name" value="MltB"/>
    <property type="match status" value="1"/>
</dbReference>
<dbReference type="Gene3D" id="1.10.8.350">
    <property type="entry name" value="Bacterial muramidase"/>
    <property type="match status" value="1"/>
</dbReference>
<dbReference type="InterPro" id="IPR043426">
    <property type="entry name" value="MltB-like"/>
</dbReference>
<feature type="active site" evidence="1">
    <location>
        <position position="151"/>
    </location>
</feature>
<dbReference type="AlphaFoldDB" id="A0A923HN44"/>